<keyword evidence="1" id="KW-0812">Transmembrane</keyword>
<proteinExistence type="predicted"/>
<comment type="caution">
    <text evidence="2">The sequence shown here is derived from an EMBL/GenBank/DDBJ whole genome shotgun (WGS) entry which is preliminary data.</text>
</comment>
<keyword evidence="3" id="KW-1185">Reference proteome</keyword>
<protein>
    <submittedName>
        <fullName evidence="2">Uncharacterized protein</fullName>
    </submittedName>
</protein>
<organism evidence="2 3">
    <name type="scientific">Halteria grandinella</name>
    <dbReference type="NCBI Taxonomy" id="5974"/>
    <lineage>
        <taxon>Eukaryota</taxon>
        <taxon>Sar</taxon>
        <taxon>Alveolata</taxon>
        <taxon>Ciliophora</taxon>
        <taxon>Intramacronucleata</taxon>
        <taxon>Spirotrichea</taxon>
        <taxon>Stichotrichia</taxon>
        <taxon>Sporadotrichida</taxon>
        <taxon>Halteriidae</taxon>
        <taxon>Halteria</taxon>
    </lineage>
</organism>
<feature type="transmembrane region" description="Helical" evidence="1">
    <location>
        <begin position="58"/>
        <end position="76"/>
    </location>
</feature>
<feature type="transmembrane region" description="Helical" evidence="1">
    <location>
        <begin position="88"/>
        <end position="107"/>
    </location>
</feature>
<evidence type="ECO:0000313" key="3">
    <source>
        <dbReference type="Proteomes" id="UP000785679"/>
    </source>
</evidence>
<name>A0A8J8P623_HALGN</name>
<keyword evidence="1" id="KW-0472">Membrane</keyword>
<accession>A0A8J8P623</accession>
<evidence type="ECO:0000256" key="1">
    <source>
        <dbReference type="SAM" id="Phobius"/>
    </source>
</evidence>
<evidence type="ECO:0000313" key="2">
    <source>
        <dbReference type="EMBL" id="TNV86624.1"/>
    </source>
</evidence>
<reference evidence="2" key="1">
    <citation type="submission" date="2019-06" db="EMBL/GenBank/DDBJ databases">
        <authorList>
            <person name="Zheng W."/>
        </authorList>
    </citation>
    <scope>NUCLEOTIDE SEQUENCE</scope>
    <source>
        <strain evidence="2">QDHG01</strain>
    </source>
</reference>
<dbReference type="Proteomes" id="UP000785679">
    <property type="component" value="Unassembled WGS sequence"/>
</dbReference>
<dbReference type="AlphaFoldDB" id="A0A8J8P623"/>
<sequence length="227" mass="25603">MIRAIKYETHEELEVSWAALIEGVNTRSTIGRYWIPITLVKWAILSLTLVLIKDYPTFQIIIAGYLLLVSQILIIMGKPFASHIENKLSLFNDIMASLYLYGLYALAEPMGRNESKEECGLALLALVVFTIAVNVIKVLAQATMLINFKKLLSRLSSDRVVQLKPMPAEQPQPDQSIASTSMNLSYDEHPQMKMLRHFQFGEAKTVAARPDYATVHKGNFGRIEAIY</sequence>
<gene>
    <name evidence="2" type="ORF">FGO68_gene11351</name>
</gene>
<keyword evidence="1" id="KW-1133">Transmembrane helix</keyword>
<dbReference type="EMBL" id="RRYP01000942">
    <property type="protein sequence ID" value="TNV86624.1"/>
    <property type="molecule type" value="Genomic_DNA"/>
</dbReference>
<feature type="transmembrane region" description="Helical" evidence="1">
    <location>
        <begin position="33"/>
        <end position="52"/>
    </location>
</feature>
<feature type="transmembrane region" description="Helical" evidence="1">
    <location>
        <begin position="119"/>
        <end position="140"/>
    </location>
</feature>